<dbReference type="AlphaFoldDB" id="A0A699L2W7"/>
<organism evidence="1">
    <name type="scientific">Tanacetum cinerariifolium</name>
    <name type="common">Dalmatian daisy</name>
    <name type="synonym">Chrysanthemum cinerariifolium</name>
    <dbReference type="NCBI Taxonomy" id="118510"/>
    <lineage>
        <taxon>Eukaryota</taxon>
        <taxon>Viridiplantae</taxon>
        <taxon>Streptophyta</taxon>
        <taxon>Embryophyta</taxon>
        <taxon>Tracheophyta</taxon>
        <taxon>Spermatophyta</taxon>
        <taxon>Magnoliopsida</taxon>
        <taxon>eudicotyledons</taxon>
        <taxon>Gunneridae</taxon>
        <taxon>Pentapetalae</taxon>
        <taxon>asterids</taxon>
        <taxon>campanulids</taxon>
        <taxon>Asterales</taxon>
        <taxon>Asteraceae</taxon>
        <taxon>Asteroideae</taxon>
        <taxon>Anthemideae</taxon>
        <taxon>Anthemidinae</taxon>
        <taxon>Tanacetum</taxon>
    </lineage>
</organism>
<dbReference type="GO" id="GO:0016740">
    <property type="term" value="F:transferase activity"/>
    <property type="evidence" value="ECO:0007669"/>
    <property type="project" value="UniProtKB-KW"/>
</dbReference>
<sequence>MHTCQSGETNLFSEVAMNNATLDTTDKDDVFVNSFFETRDAFLNIVQGLDITALYNLEVYCKPRVDEDCRGRISSKRATSETASKAAFDAGDVAARYCFIYSRLCLPSKEIVGGSKSEQLHKQKSLALKAVLDTLIQPKEQTKALYSSAVILYTSPGEIALCGLT</sequence>
<proteinExistence type="predicted"/>
<dbReference type="EMBL" id="BKCJ010580898">
    <property type="protein sequence ID" value="GFB23088.1"/>
    <property type="molecule type" value="Genomic_DNA"/>
</dbReference>
<accession>A0A699L2W7</accession>
<keyword evidence="1" id="KW-0808">Transferase</keyword>
<gene>
    <name evidence="1" type="ORF">Tci_695059</name>
</gene>
<comment type="caution">
    <text evidence="1">The sequence shown here is derived from an EMBL/GenBank/DDBJ whole genome shotgun (WGS) entry which is preliminary data.</text>
</comment>
<name>A0A699L2W7_TANCI</name>
<protein>
    <submittedName>
        <fullName evidence="1">Histone H3-K56 acetyltransferase, RTT109</fullName>
    </submittedName>
</protein>
<evidence type="ECO:0000313" key="1">
    <source>
        <dbReference type="EMBL" id="GFB23088.1"/>
    </source>
</evidence>
<reference evidence="1" key="1">
    <citation type="journal article" date="2019" name="Sci. Rep.">
        <title>Draft genome of Tanacetum cinerariifolium, the natural source of mosquito coil.</title>
        <authorList>
            <person name="Yamashiro T."/>
            <person name="Shiraishi A."/>
            <person name="Satake H."/>
            <person name="Nakayama K."/>
        </authorList>
    </citation>
    <scope>NUCLEOTIDE SEQUENCE</scope>
</reference>